<dbReference type="Proteomes" id="UP000030151">
    <property type="component" value="Unassembled WGS sequence"/>
</dbReference>
<proteinExistence type="predicted"/>
<feature type="domain" description="Heterokaryon incompatibility" evidence="1">
    <location>
        <begin position="202"/>
        <end position="346"/>
    </location>
</feature>
<evidence type="ECO:0000259" key="1">
    <source>
        <dbReference type="Pfam" id="PF06985"/>
    </source>
</evidence>
<comment type="caution">
    <text evidence="2">The sequence shown here is derived from an EMBL/GenBank/DDBJ whole genome shotgun (WGS) entry which is preliminary data.</text>
</comment>
<sequence length="679" mass="76147">MMPYCHRCRTLTAKELRENDVPFHPNLRSLKDSADRGCELCFVCWTAFKKDAAKHVDVLLRGESPFPKGSEWTPAIWLNGNQFGHPTSGDTIAVSCGRRGPKSDFWPEVNPEPIEAVLEVYEEPGTRSKYNIRGRRSTSYQNPELHVALIKEWMVTCRAHHPRCSLTRGSEMPTRVIHVGDPANNTQPRLLATAQHGIFEPYAALSYCWGPNTSNVLKLTDATYSSFVQGIDESNLSQSHKDMIHLARALGINYVWIDALCIIQFNAADWERESKRMAVVYGNAALTVIAGRSPDSKHGFIANNADQNKIFCKLPQEASETPTIMVGLQRSHDIGPTSTRAWCFQERLLSQRAVIFGLEQLRFSCRAGSVYEDGFKTAGNAGSKLLGSAPIQPPSRNEQHAVDEALKEWYGLLFPYTKCRLSNPHDAFASLSAMAQQAAAVLKSRYLAGVWECDLVRGLMWRPTYHLAPNWKPTTRPKPTSFTGPCQIITRAPSWSWVSVEGEVSQESFVPPKVALYRDRSNLKIRPVFLHPEKWSEDAECGVDKLHMPACELRFVGRVVGARVLEESPRLRYTGLRKAIQKPVKTLAPGKYSVLLVGTGAPAGELREDELLGNVTALGHFDVQDERVGVSHVYCLQLIPKYGLMLKRNSDGSYSRLGWFMLEQDEWFMSQVETDVRLG</sequence>
<dbReference type="EMBL" id="JELW01000022">
    <property type="protein sequence ID" value="EXU98969.1"/>
    <property type="molecule type" value="Genomic_DNA"/>
</dbReference>
<accession>A0A0A1USI7</accession>
<name>A0A0A1USI7_9HYPO</name>
<organism evidence="2 3">
    <name type="scientific">Metarhizium robertsii</name>
    <dbReference type="NCBI Taxonomy" id="568076"/>
    <lineage>
        <taxon>Eukaryota</taxon>
        <taxon>Fungi</taxon>
        <taxon>Dikarya</taxon>
        <taxon>Ascomycota</taxon>
        <taxon>Pezizomycotina</taxon>
        <taxon>Sordariomycetes</taxon>
        <taxon>Hypocreomycetidae</taxon>
        <taxon>Hypocreales</taxon>
        <taxon>Clavicipitaceae</taxon>
        <taxon>Metarhizium</taxon>
    </lineage>
</organism>
<dbReference type="OrthoDB" id="47007at2759"/>
<evidence type="ECO:0000313" key="2">
    <source>
        <dbReference type="EMBL" id="EXU98969.1"/>
    </source>
</evidence>
<dbReference type="InterPro" id="IPR010730">
    <property type="entry name" value="HET"/>
</dbReference>
<protein>
    <submittedName>
        <fullName evidence="2">Heterokaryon incompatibility protein</fullName>
    </submittedName>
</protein>
<dbReference type="AlphaFoldDB" id="A0A0A1USI7"/>
<dbReference type="PANTHER" id="PTHR33112:SF10">
    <property type="entry name" value="TOL"/>
    <property type="match status" value="1"/>
</dbReference>
<gene>
    <name evidence="2" type="ORF">X797_007967</name>
</gene>
<dbReference type="HOGENOM" id="CLU_002639_6_3_1"/>
<dbReference type="PANTHER" id="PTHR33112">
    <property type="entry name" value="DOMAIN PROTEIN, PUTATIVE-RELATED"/>
    <property type="match status" value="1"/>
</dbReference>
<reference evidence="2 3" key="1">
    <citation type="submission" date="2014-02" db="EMBL/GenBank/DDBJ databases">
        <title>The genome sequence of the entomopathogenic fungus Metarhizium robertsii ARSEF 2575.</title>
        <authorList>
            <person name="Giuliano Garisto Donzelli B."/>
            <person name="Roe B.A."/>
            <person name="Macmil S.L."/>
            <person name="Krasnoff S.B."/>
            <person name="Gibson D.M."/>
        </authorList>
    </citation>
    <scope>NUCLEOTIDE SEQUENCE [LARGE SCALE GENOMIC DNA]</scope>
    <source>
        <strain evidence="2 3">ARSEF 2575</strain>
    </source>
</reference>
<dbReference type="eggNOG" id="KOG2533">
    <property type="taxonomic scope" value="Eukaryota"/>
</dbReference>
<evidence type="ECO:0000313" key="3">
    <source>
        <dbReference type="Proteomes" id="UP000030151"/>
    </source>
</evidence>
<dbReference type="Pfam" id="PF06985">
    <property type="entry name" value="HET"/>
    <property type="match status" value="1"/>
</dbReference>